<reference evidence="6" key="1">
    <citation type="journal article" date="2012" name="G3 (Bethesda)">
        <title>Pichia sorbitophila, an interspecies yeast hybrid reveals early steps of genome resolution following polyploidization.</title>
        <authorList>
            <person name="Leh Louis V."/>
            <person name="Despons L."/>
            <person name="Friedrich A."/>
            <person name="Martin T."/>
            <person name="Durrens P."/>
            <person name="Casaregola S."/>
            <person name="Neuveglise C."/>
            <person name="Fairhead C."/>
            <person name="Marck C."/>
            <person name="Cruz J.A."/>
            <person name="Straub M.L."/>
            <person name="Kugler V."/>
            <person name="Sacerdot C."/>
            <person name="Uzunov Z."/>
            <person name="Thierry A."/>
            <person name="Weiss S."/>
            <person name="Bleykasten C."/>
            <person name="De Montigny J."/>
            <person name="Jacques N."/>
            <person name="Jung P."/>
            <person name="Lemaire M."/>
            <person name="Mallet S."/>
            <person name="Morel G."/>
            <person name="Richard G.F."/>
            <person name="Sarkar A."/>
            <person name="Savel G."/>
            <person name="Schacherer J."/>
            <person name="Seret M.L."/>
            <person name="Talla E."/>
            <person name="Samson G."/>
            <person name="Jubin C."/>
            <person name="Poulain J."/>
            <person name="Vacherie B."/>
            <person name="Barbe V."/>
            <person name="Pelletier E."/>
            <person name="Sherman D.J."/>
            <person name="Westhof E."/>
            <person name="Weissenbach J."/>
            <person name="Baret P.V."/>
            <person name="Wincker P."/>
            <person name="Gaillardin C."/>
            <person name="Dujon B."/>
            <person name="Souciet J.L."/>
        </authorList>
    </citation>
    <scope>NUCLEOTIDE SEQUENCE [LARGE SCALE GENOMIC DNA]</scope>
    <source>
        <strain evidence="6">CBS 270.75 / DBVPG 7215 / KCTC 17166 / NRRL Y-17582</strain>
    </source>
</reference>
<dbReference type="eggNOG" id="KOG0296">
    <property type="taxonomic scope" value="Eukaryota"/>
</dbReference>
<dbReference type="PANTHER" id="PTHR19857">
    <property type="entry name" value="MITOCHONDRIAL DIVISION PROTEIN 1-RELATED"/>
    <property type="match status" value="1"/>
</dbReference>
<dbReference type="OrthoDB" id="10261640at2759"/>
<dbReference type="FunCoup" id="G8JTU7">
    <property type="interactions" value="610"/>
</dbReference>
<dbReference type="PANTHER" id="PTHR19857:SF8">
    <property type="entry name" value="ANGIO-ASSOCIATED MIGRATORY CELL PROTEIN"/>
    <property type="match status" value="1"/>
</dbReference>
<dbReference type="GO" id="GO:0000027">
    <property type="term" value="P:ribosomal large subunit assembly"/>
    <property type="evidence" value="ECO:0007669"/>
    <property type="project" value="EnsemblFungi"/>
</dbReference>
<evidence type="ECO:0000256" key="2">
    <source>
        <dbReference type="ARBA" id="ARBA00022737"/>
    </source>
</evidence>
<dbReference type="GO" id="GO:0051082">
    <property type="term" value="F:unfolded protein binding"/>
    <property type="evidence" value="ECO:0007669"/>
    <property type="project" value="EnsemblFungi"/>
</dbReference>
<feature type="repeat" description="WD" evidence="3">
    <location>
        <begin position="54"/>
        <end position="85"/>
    </location>
</feature>
<dbReference type="SUPFAM" id="SSF50978">
    <property type="entry name" value="WD40 repeat-like"/>
    <property type="match status" value="1"/>
</dbReference>
<dbReference type="InParanoid" id="G8JTU7"/>
<dbReference type="Pfam" id="PF00400">
    <property type="entry name" value="WD40"/>
    <property type="match status" value="1"/>
</dbReference>
<dbReference type="OMA" id="SIWDYSK"/>
<dbReference type="SMART" id="SM00320">
    <property type="entry name" value="WD40"/>
    <property type="match status" value="7"/>
</dbReference>
<keyword evidence="1 3" id="KW-0853">WD repeat</keyword>
<dbReference type="KEGG" id="erc:Ecym_4396"/>
<dbReference type="EMBL" id="CP002500">
    <property type="protein sequence ID" value="AET39450.1"/>
    <property type="molecule type" value="Genomic_DNA"/>
</dbReference>
<dbReference type="PROSITE" id="PS50082">
    <property type="entry name" value="WD_REPEATS_2"/>
    <property type="match status" value="1"/>
</dbReference>
<dbReference type="InterPro" id="IPR024977">
    <property type="entry name" value="Apc4-like_WD40_dom"/>
</dbReference>
<dbReference type="Proteomes" id="UP000006790">
    <property type="component" value="Chromosome 4"/>
</dbReference>
<sequence>MEHNLPNSEDLEEVPNEEFISANEIEQEVVGVDSMEDEDNILEVDMSNNSRTYFDKHEDSVFVVGHHPRLPLVVSGGGDNVAYLWTSHSEPPKEAGCIKHSESVIGVGFTVDGEYLVTADMNGKVLVHRSSKGGQKWVLFEELQEVDEIVWLKVHPWKKGYFAFGSIDGSVWCYQIDEESKSLVHLMSGYLHSQECTMGEFLDVGDEEDDSLVLVTCSLDSTIVGWNCHTGQSMFKISSSELKGFEAGWVNLSCAPSHMNQGTPIAACGSNNGIMVVFNAITGAMLNLTTVVELKEDQEELDASIESISWSSKTNWMAIGLVSGDILMYDTKTWRLRHKFVLEDSVTKLQFEESTGHNIFASCINGKVYQFDARTGQEVYVCVGHNMGVLDFVLIEQGKKLITAGDEGVSLVFQLPGI</sequence>
<dbReference type="FunFam" id="2.130.10.10:FF:000630">
    <property type="entry name" value="Ribosome assembly protein SQT1"/>
    <property type="match status" value="1"/>
</dbReference>
<dbReference type="HOGENOM" id="CLU_000288_57_9_1"/>
<dbReference type="GeneID" id="11471580"/>
<dbReference type="STRING" id="931890.G8JTU7"/>
<evidence type="ECO:0000313" key="6">
    <source>
        <dbReference type="Proteomes" id="UP000006790"/>
    </source>
</evidence>
<gene>
    <name evidence="5" type="ordered locus">Ecym_4396</name>
</gene>
<dbReference type="RefSeq" id="XP_003646267.1">
    <property type="nucleotide sequence ID" value="XM_003646219.1"/>
</dbReference>
<dbReference type="GO" id="GO:0005829">
    <property type="term" value="C:cytosol"/>
    <property type="evidence" value="ECO:0007669"/>
    <property type="project" value="EnsemblFungi"/>
</dbReference>
<dbReference type="InterPro" id="IPR001680">
    <property type="entry name" value="WD40_rpt"/>
</dbReference>
<keyword evidence="6" id="KW-1185">Reference proteome</keyword>
<dbReference type="Gene3D" id="2.130.10.10">
    <property type="entry name" value="YVTN repeat-like/Quinoprotein amine dehydrogenase"/>
    <property type="match status" value="1"/>
</dbReference>
<dbReference type="Pfam" id="PF12894">
    <property type="entry name" value="ANAPC4_WD40"/>
    <property type="match status" value="1"/>
</dbReference>
<proteinExistence type="predicted"/>
<dbReference type="AlphaFoldDB" id="G8JTU7"/>
<dbReference type="InterPro" id="IPR051179">
    <property type="entry name" value="WD_repeat_multifunction"/>
</dbReference>
<protein>
    <recommendedName>
        <fullName evidence="4">Anaphase-promoting complex subunit 4-like WD40 domain-containing protein</fullName>
    </recommendedName>
</protein>
<organism evidence="5 6">
    <name type="scientific">Eremothecium cymbalariae (strain CBS 270.75 / DBVPG 7215 / KCTC 17166 / NRRL Y-17582)</name>
    <name type="common">Yeast</name>
    <dbReference type="NCBI Taxonomy" id="931890"/>
    <lineage>
        <taxon>Eukaryota</taxon>
        <taxon>Fungi</taxon>
        <taxon>Dikarya</taxon>
        <taxon>Ascomycota</taxon>
        <taxon>Saccharomycotina</taxon>
        <taxon>Saccharomycetes</taxon>
        <taxon>Saccharomycetales</taxon>
        <taxon>Saccharomycetaceae</taxon>
        <taxon>Eremothecium</taxon>
    </lineage>
</organism>
<keyword evidence="2" id="KW-0677">Repeat</keyword>
<evidence type="ECO:0000313" key="5">
    <source>
        <dbReference type="EMBL" id="AET39450.1"/>
    </source>
</evidence>
<feature type="domain" description="Anaphase-promoting complex subunit 4-like WD40" evidence="4">
    <location>
        <begin position="286"/>
        <end position="353"/>
    </location>
</feature>
<dbReference type="InterPro" id="IPR036322">
    <property type="entry name" value="WD40_repeat_dom_sf"/>
</dbReference>
<name>G8JTU7_ERECY</name>
<evidence type="ECO:0000256" key="1">
    <source>
        <dbReference type="ARBA" id="ARBA00022574"/>
    </source>
</evidence>
<dbReference type="InterPro" id="IPR015943">
    <property type="entry name" value="WD40/YVTN_repeat-like_dom_sf"/>
</dbReference>
<evidence type="ECO:0000259" key="4">
    <source>
        <dbReference type="Pfam" id="PF12894"/>
    </source>
</evidence>
<evidence type="ECO:0000256" key="3">
    <source>
        <dbReference type="PROSITE-ProRule" id="PRU00221"/>
    </source>
</evidence>
<accession>G8JTU7</accession>